<accession>A0A8E3B2S1</accession>
<reference evidence="1 2" key="1">
    <citation type="submission" date="2018-05" db="EMBL/GenBank/DDBJ databases">
        <title>Genomic Encyclopedia of Type Strains, Phase IV (KMG-IV): sequencing the most valuable type-strain genomes for metagenomic binning, comparative biology and taxonomic classification.</title>
        <authorList>
            <person name="Goeker M."/>
        </authorList>
    </citation>
    <scope>NUCLEOTIDE SEQUENCE [LARGE SCALE GENOMIC DNA]</scope>
    <source>
        <strain evidence="1 2">DSM 2626</strain>
    </source>
</reference>
<dbReference type="RefSeq" id="WP_146211825.1">
    <property type="nucleotide sequence ID" value="NZ_QGGH01000011.1"/>
</dbReference>
<dbReference type="GeneID" id="61054899"/>
<dbReference type="EMBL" id="QGGH01000011">
    <property type="protein sequence ID" value="PWJ88403.1"/>
    <property type="molecule type" value="Genomic_DNA"/>
</dbReference>
<name>A0A8E3B2S1_RHILI</name>
<evidence type="ECO:0000313" key="2">
    <source>
        <dbReference type="Proteomes" id="UP000245631"/>
    </source>
</evidence>
<evidence type="ECO:0000313" key="1">
    <source>
        <dbReference type="EMBL" id="PWJ88403.1"/>
    </source>
</evidence>
<gene>
    <name evidence="1" type="ORF">C8D77_111126</name>
</gene>
<dbReference type="AlphaFoldDB" id="A0A8E3B2S1"/>
<dbReference type="Proteomes" id="UP000245631">
    <property type="component" value="Unassembled WGS sequence"/>
</dbReference>
<proteinExistence type="predicted"/>
<organism evidence="1 2">
    <name type="scientific">Rhizobium loti</name>
    <name type="common">Mesorhizobium loti</name>
    <dbReference type="NCBI Taxonomy" id="381"/>
    <lineage>
        <taxon>Bacteria</taxon>
        <taxon>Pseudomonadati</taxon>
        <taxon>Pseudomonadota</taxon>
        <taxon>Alphaproteobacteria</taxon>
        <taxon>Hyphomicrobiales</taxon>
        <taxon>Phyllobacteriaceae</taxon>
        <taxon>Mesorhizobium</taxon>
    </lineage>
</organism>
<sequence>MSDQQTPPRPTRLTPEMALRAGRVVAEQLSKDGHIEPRQFNDAAADIARHGRPHMDGYKLAKALDDDEGWDCDMQMVEALDDFSHAADKEIKAAQKAWAEANDIKPPFPVGTSVIARWGGDDYPGTIDQVFGYGVAQYAVKADGETGTTRMIVDYENVREAVL</sequence>
<comment type="caution">
    <text evidence="1">The sequence shown here is derived from an EMBL/GenBank/DDBJ whole genome shotgun (WGS) entry which is preliminary data.</text>
</comment>
<protein>
    <submittedName>
        <fullName evidence="1">Uncharacterized protein</fullName>
    </submittedName>
</protein>